<sequence>MPSLHLTCSLRHSILTPMNRIPVISMPSGALIMLILRVLRSNSLHGYAIAQRIHVLSSEILQVEEGVLYPTLQKMLLKGWVTSEWGISETNRKVRFYSLTAAGRKQLQAQQSDYDRVTEAIQAILRTA</sequence>
<evidence type="ECO:0000313" key="2">
    <source>
        <dbReference type="EMBL" id="TCK71895.1"/>
    </source>
</evidence>
<name>A0A4R1L1R2_9BACT</name>
<dbReference type="InterPro" id="IPR052509">
    <property type="entry name" value="Metal_resp_DNA-bind_regulator"/>
</dbReference>
<accession>A0A4R1L1R2</accession>
<dbReference type="InterPro" id="IPR036388">
    <property type="entry name" value="WH-like_DNA-bd_sf"/>
</dbReference>
<dbReference type="PANTHER" id="PTHR33169:SF14">
    <property type="entry name" value="TRANSCRIPTIONAL REGULATOR RV3488"/>
    <property type="match status" value="1"/>
</dbReference>
<dbReference type="SUPFAM" id="SSF46785">
    <property type="entry name" value="Winged helix' DNA-binding domain"/>
    <property type="match status" value="1"/>
</dbReference>
<dbReference type="InterPro" id="IPR036390">
    <property type="entry name" value="WH_DNA-bd_sf"/>
</dbReference>
<feature type="domain" description="Transcription regulator PadR N-terminal" evidence="1">
    <location>
        <begin position="35"/>
        <end position="108"/>
    </location>
</feature>
<keyword evidence="3" id="KW-1185">Reference proteome</keyword>
<dbReference type="EMBL" id="SMGK01000004">
    <property type="protein sequence ID" value="TCK71895.1"/>
    <property type="molecule type" value="Genomic_DNA"/>
</dbReference>
<dbReference type="NCBIfam" id="TIGR03433">
    <property type="entry name" value="padR_acidobact"/>
    <property type="match status" value="1"/>
</dbReference>
<reference evidence="2 3" key="1">
    <citation type="submission" date="2019-03" db="EMBL/GenBank/DDBJ databases">
        <title>Genomic Encyclopedia of Type Strains, Phase IV (KMG-IV): sequencing the most valuable type-strain genomes for metagenomic binning, comparative biology and taxonomic classification.</title>
        <authorList>
            <person name="Goeker M."/>
        </authorList>
    </citation>
    <scope>NUCLEOTIDE SEQUENCE [LARGE SCALE GENOMIC DNA]</scope>
    <source>
        <strain evidence="2 3">DSM 103428</strain>
    </source>
</reference>
<dbReference type="Gene3D" id="1.10.10.10">
    <property type="entry name" value="Winged helix-like DNA-binding domain superfamily/Winged helix DNA-binding domain"/>
    <property type="match status" value="1"/>
</dbReference>
<evidence type="ECO:0000313" key="3">
    <source>
        <dbReference type="Proteomes" id="UP000295210"/>
    </source>
</evidence>
<organism evidence="2 3">
    <name type="scientific">Acidipila rosea</name>
    <dbReference type="NCBI Taxonomy" id="768535"/>
    <lineage>
        <taxon>Bacteria</taxon>
        <taxon>Pseudomonadati</taxon>
        <taxon>Acidobacteriota</taxon>
        <taxon>Terriglobia</taxon>
        <taxon>Terriglobales</taxon>
        <taxon>Acidobacteriaceae</taxon>
        <taxon>Acidipila</taxon>
    </lineage>
</organism>
<dbReference type="AlphaFoldDB" id="A0A4R1L1R2"/>
<evidence type="ECO:0000259" key="1">
    <source>
        <dbReference type="Pfam" id="PF03551"/>
    </source>
</evidence>
<proteinExistence type="predicted"/>
<dbReference type="PANTHER" id="PTHR33169">
    <property type="entry name" value="PADR-FAMILY TRANSCRIPTIONAL REGULATOR"/>
    <property type="match status" value="1"/>
</dbReference>
<protein>
    <submittedName>
        <fullName evidence="2">PadR family transcriptional regulator</fullName>
    </submittedName>
</protein>
<dbReference type="InterPro" id="IPR005149">
    <property type="entry name" value="Tscrpt_reg_PadR_N"/>
</dbReference>
<comment type="caution">
    <text evidence="2">The sequence shown here is derived from an EMBL/GenBank/DDBJ whole genome shotgun (WGS) entry which is preliminary data.</text>
</comment>
<dbReference type="InterPro" id="IPR017799">
    <property type="entry name" value="Tscrpt_reg_PadR_acidobac-type"/>
</dbReference>
<dbReference type="Proteomes" id="UP000295210">
    <property type="component" value="Unassembled WGS sequence"/>
</dbReference>
<gene>
    <name evidence="2" type="ORF">C7378_2517</name>
</gene>
<dbReference type="Pfam" id="PF03551">
    <property type="entry name" value="PadR"/>
    <property type="match status" value="1"/>
</dbReference>